<evidence type="ECO:0000256" key="4">
    <source>
        <dbReference type="SAM" id="MobiDB-lite"/>
    </source>
</evidence>
<feature type="compositionally biased region" description="Basic and acidic residues" evidence="4">
    <location>
        <begin position="833"/>
        <end position="843"/>
    </location>
</feature>
<feature type="compositionally biased region" description="Polar residues" evidence="4">
    <location>
        <begin position="844"/>
        <end position="854"/>
    </location>
</feature>
<dbReference type="STRING" id="1076935.U4LH84"/>
<gene>
    <name evidence="5" type="ORF">PCON_09473</name>
</gene>
<dbReference type="SMART" id="SM00320">
    <property type="entry name" value="WD40"/>
    <property type="match status" value="6"/>
</dbReference>
<proteinExistence type="predicted"/>
<evidence type="ECO:0000256" key="1">
    <source>
        <dbReference type="ARBA" id="ARBA00022574"/>
    </source>
</evidence>
<feature type="compositionally biased region" description="Low complexity" evidence="4">
    <location>
        <begin position="1"/>
        <end position="12"/>
    </location>
</feature>
<feature type="compositionally biased region" description="Low complexity" evidence="4">
    <location>
        <begin position="814"/>
        <end position="832"/>
    </location>
</feature>
<evidence type="ECO:0000256" key="3">
    <source>
        <dbReference type="PROSITE-ProRule" id="PRU00221"/>
    </source>
</evidence>
<evidence type="ECO:0000256" key="2">
    <source>
        <dbReference type="ARBA" id="ARBA00022737"/>
    </source>
</evidence>
<dbReference type="SUPFAM" id="SSF50978">
    <property type="entry name" value="WD40 repeat-like"/>
    <property type="match status" value="1"/>
</dbReference>
<dbReference type="PROSITE" id="PS50082">
    <property type="entry name" value="WD_REPEATS_2"/>
    <property type="match status" value="4"/>
</dbReference>
<dbReference type="AlphaFoldDB" id="U4LH84"/>
<feature type="repeat" description="WD" evidence="3">
    <location>
        <begin position="581"/>
        <end position="615"/>
    </location>
</feature>
<keyword evidence="1 3" id="KW-0853">WD repeat</keyword>
<dbReference type="Proteomes" id="UP000018144">
    <property type="component" value="Unassembled WGS sequence"/>
</dbReference>
<feature type="region of interest" description="Disordered" evidence="4">
    <location>
        <begin position="935"/>
        <end position="983"/>
    </location>
</feature>
<feature type="compositionally biased region" description="Low complexity" evidence="4">
    <location>
        <begin position="70"/>
        <end position="79"/>
    </location>
</feature>
<accession>U4LH84</accession>
<feature type="region of interest" description="Disordered" evidence="4">
    <location>
        <begin position="813"/>
        <end position="857"/>
    </location>
</feature>
<protein>
    <submittedName>
        <fullName evidence="5">Similar to Uncharacterized WD repeat-containing protein C3H5.08c acc. no. Q6LA54</fullName>
    </submittedName>
</protein>
<organism evidence="5 6">
    <name type="scientific">Pyronema omphalodes (strain CBS 100304)</name>
    <name type="common">Pyronema confluens</name>
    <dbReference type="NCBI Taxonomy" id="1076935"/>
    <lineage>
        <taxon>Eukaryota</taxon>
        <taxon>Fungi</taxon>
        <taxon>Dikarya</taxon>
        <taxon>Ascomycota</taxon>
        <taxon>Pezizomycotina</taxon>
        <taxon>Pezizomycetes</taxon>
        <taxon>Pezizales</taxon>
        <taxon>Pyronemataceae</taxon>
        <taxon>Pyronema</taxon>
    </lineage>
</organism>
<feature type="region of interest" description="Disordered" evidence="4">
    <location>
        <begin position="205"/>
        <end position="303"/>
    </location>
</feature>
<evidence type="ECO:0000313" key="5">
    <source>
        <dbReference type="EMBL" id="CCX30872.1"/>
    </source>
</evidence>
<sequence length="1064" mass="117175">MMQTSTFSTSMTANIQEVLEPPDGQEGSFLDPPDADRQSQAQPKLRVLRQGREELQSGTPHERRRKQDTSTDTSTSTYTATTTTITTTTTATSFDTTSTSTATTAVITSVTAESHNYHHFADFTPLNALLGSILLLLLIATLLRTIRNTAKKHKLKHWHWFRDLAKDFGGYLSPNSNNCSSTSSKKSSTLSLNSTTTSSTTATITITGATKNEREEKGNKRDMTTTLTMSLPTIKITKNHNAQQNIDPGTLRSMVDMSDMDSQGAMSPSADSLRSSTDRRDSHATHRRVASLHRENTTDPVTNAILQRTGSENVLPKTLREAATAGEQDVVHGVSRQNSDLSARGGPQVQGTVKKKGVSFLSRIMGSKKKNANEEQDECESPGGDHRTEGMDAAVFSQPIGFTPTFPAPPKYIRVHTHHKPNRDFNQTFLAQELYGSHTSAASANDVLPPHPAESTTSFVAAPPRGPSRAIWTMKFSNDGRYLAAAGQDAVVRVWQVLSSHADRATHEQGEDAAYDPNAGADGQGVRLNAPVFLSEPIHEYHGHTAEVLSLSWSKNNFLLSSSMDKTVRLWHVTRKECLCCFRHPDFVTSIAFHPKDDRFFLAGSLDSKLRLWSIPDKNVAFCAELPDLITAVNFTPDGRMAIAGCLNGLCLFYETENLKYNTQLHVRSTHGRNAKGSKITGIETAMFPPNDPSGEIKILVTSNDSRVRMYNLRDKLLESKFKGNKNNCSQILASFSDDNKYIISGSEDKKVYIWGVESGDTEKKDKRPLEFFTAHPTSVTAALIAPVKTRQLLAQSGDPLYDLCNPPPVTLVSRSNSITSSRRTTAPPSTAGEDHSHDRDSRMTASSGWISRSQHPDGNIIVTADSAGRIKVFRQDCAAGKRRGDSWDTLSTISKRLSTGIIRKTSLRDHGSPDRIASWRQSIASTHSLENASIRSRASFATDTASRRRRSVSPPSKPIPSRMQSSPQPLHHPRNGSVERNSIRSAQSILRKESPVATKVNRSTMVISDEEDSVYSSDGESDGEAMRCRKCLSTSFKAKHNRKGEHRLVCIKSEFIVRSMKYL</sequence>
<feature type="compositionally biased region" description="Polar residues" evidence="4">
    <location>
        <begin position="935"/>
        <end position="945"/>
    </location>
</feature>
<reference evidence="5 6" key="1">
    <citation type="journal article" date="2013" name="PLoS Genet.">
        <title>The genome and development-dependent transcriptomes of Pyronema confluens: a window into fungal evolution.</title>
        <authorList>
            <person name="Traeger S."/>
            <person name="Altegoer F."/>
            <person name="Freitag M."/>
            <person name="Gabaldon T."/>
            <person name="Kempken F."/>
            <person name="Kumar A."/>
            <person name="Marcet-Houben M."/>
            <person name="Poggeler S."/>
            <person name="Stajich J.E."/>
            <person name="Nowrousian M."/>
        </authorList>
    </citation>
    <scope>NUCLEOTIDE SEQUENCE [LARGE SCALE GENOMIC DNA]</scope>
    <source>
        <strain evidence="6">CBS 100304</strain>
        <tissue evidence="5">Vegetative mycelium</tissue>
    </source>
</reference>
<dbReference type="Pfam" id="PF00400">
    <property type="entry name" value="WD40"/>
    <property type="match status" value="4"/>
</dbReference>
<dbReference type="InterPro" id="IPR001680">
    <property type="entry name" value="WD40_rpt"/>
</dbReference>
<feature type="region of interest" description="Disordered" evidence="4">
    <location>
        <begin position="176"/>
        <end position="195"/>
    </location>
</feature>
<dbReference type="PANTHER" id="PTHR14221">
    <property type="entry name" value="WD REPEAT DOMAIN 44"/>
    <property type="match status" value="1"/>
</dbReference>
<name>U4LH84_PYROM</name>
<feature type="compositionally biased region" description="Basic and acidic residues" evidence="4">
    <location>
        <begin position="211"/>
        <end position="223"/>
    </location>
</feature>
<keyword evidence="6" id="KW-1185">Reference proteome</keyword>
<feature type="repeat" description="WD" evidence="3">
    <location>
        <begin position="541"/>
        <end position="573"/>
    </location>
</feature>
<dbReference type="InterPro" id="IPR040324">
    <property type="entry name" value="WDR44/Dgr2"/>
</dbReference>
<keyword evidence="2" id="KW-0677">Repeat</keyword>
<dbReference type="PANTHER" id="PTHR14221:SF0">
    <property type="entry name" value="WD REPEAT-CONTAINING PROTEIN 44"/>
    <property type="match status" value="1"/>
</dbReference>
<feature type="repeat" description="WD" evidence="3">
    <location>
        <begin position="464"/>
        <end position="505"/>
    </location>
</feature>
<dbReference type="InterPro" id="IPR015943">
    <property type="entry name" value="WD40/YVTN_repeat-like_dom_sf"/>
</dbReference>
<dbReference type="eggNOG" id="KOG0283">
    <property type="taxonomic scope" value="Eukaryota"/>
</dbReference>
<dbReference type="Gene3D" id="2.130.10.10">
    <property type="entry name" value="YVTN repeat-like/Quinoprotein amine dehydrogenase"/>
    <property type="match status" value="1"/>
</dbReference>
<evidence type="ECO:0000313" key="6">
    <source>
        <dbReference type="Proteomes" id="UP000018144"/>
    </source>
</evidence>
<dbReference type="EMBL" id="HF935497">
    <property type="protein sequence ID" value="CCX30872.1"/>
    <property type="molecule type" value="Genomic_DNA"/>
</dbReference>
<dbReference type="OrthoDB" id="1932312at2759"/>
<dbReference type="InterPro" id="IPR036322">
    <property type="entry name" value="WD40_repeat_dom_sf"/>
</dbReference>
<feature type="region of interest" description="Disordered" evidence="4">
    <location>
        <begin position="366"/>
        <end position="389"/>
    </location>
</feature>
<feature type="region of interest" description="Disordered" evidence="4">
    <location>
        <begin position="1"/>
        <end position="79"/>
    </location>
</feature>
<feature type="repeat" description="WD" evidence="3">
    <location>
        <begin position="735"/>
        <end position="765"/>
    </location>
</feature>
<dbReference type="PROSITE" id="PS50294">
    <property type="entry name" value="WD_REPEATS_REGION"/>
    <property type="match status" value="3"/>
</dbReference>